<evidence type="ECO:0000313" key="2">
    <source>
        <dbReference type="Proteomes" id="UP000030377"/>
    </source>
</evidence>
<reference evidence="1 2" key="1">
    <citation type="submission" date="2014-09" db="EMBL/GenBank/DDBJ databases">
        <title>Draft genome of Bradyrhizobium japonicum Is-34.</title>
        <authorList>
            <person name="Tsurumaru H."/>
            <person name="Yamakawa T."/>
            <person name="Hashimoto S."/>
            <person name="Okizaki K."/>
            <person name="Kanesaki Y."/>
            <person name="Yoshikawa H."/>
            <person name="Yajima S."/>
        </authorList>
    </citation>
    <scope>NUCLEOTIDE SEQUENCE [LARGE SCALE GENOMIC DNA]</scope>
    <source>
        <strain evidence="1 2">Is-34</strain>
    </source>
</reference>
<accession>A0A0A3YNM6</accession>
<evidence type="ECO:0000313" key="1">
    <source>
        <dbReference type="EMBL" id="KGT75293.1"/>
    </source>
</evidence>
<dbReference type="EMBL" id="JRPN01000025">
    <property type="protein sequence ID" value="KGT75293.1"/>
    <property type="molecule type" value="Genomic_DNA"/>
</dbReference>
<dbReference type="KEGG" id="bjp:RN69_15270"/>
<proteinExistence type="predicted"/>
<sequence>MGRGEDAAQAELAKEITGRLNAVASASQTYIHDGKGRHLFPCHRQGFLGGGCNAGHSKAGIEQRGFGLHGDEKIVFDDQDRVGLINTIARFVGGGRHLFIRRMIGRSG</sequence>
<gene>
    <name evidence="1" type="ORF">MA20_32800</name>
</gene>
<protein>
    <submittedName>
        <fullName evidence="1">Uncharacterized protein</fullName>
    </submittedName>
</protein>
<dbReference type="Proteomes" id="UP000030377">
    <property type="component" value="Unassembled WGS sequence"/>
</dbReference>
<organism evidence="1 2">
    <name type="scientific">Bradyrhizobium japonicum</name>
    <dbReference type="NCBI Taxonomy" id="375"/>
    <lineage>
        <taxon>Bacteria</taxon>
        <taxon>Pseudomonadati</taxon>
        <taxon>Pseudomonadota</taxon>
        <taxon>Alphaproteobacteria</taxon>
        <taxon>Hyphomicrobiales</taxon>
        <taxon>Nitrobacteraceae</taxon>
        <taxon>Bradyrhizobium</taxon>
    </lineage>
</organism>
<name>A0A0A3YNM6_BRAJP</name>
<dbReference type="AlphaFoldDB" id="A0A0A3YNM6"/>
<comment type="caution">
    <text evidence="1">The sequence shown here is derived from an EMBL/GenBank/DDBJ whole genome shotgun (WGS) entry which is preliminary data.</text>
</comment>